<dbReference type="GO" id="GO:0005829">
    <property type="term" value="C:cytosol"/>
    <property type="evidence" value="ECO:0007669"/>
    <property type="project" value="TreeGrafter"/>
</dbReference>
<evidence type="ECO:0000256" key="10">
    <source>
        <dbReference type="ARBA" id="ARBA00044969"/>
    </source>
</evidence>
<sequence length="494" mass="54920">MSGPVDRSQFDRITEDDAFEASEVFLACMLTNNSILTDCGLEFEDFAEEIHQLVFKEAIELFRSGQPVTAISLKPFLPKTLSKSRSGRADYAGDEGGMSPALYMSRLMSLGFEPSTMRRLDPSLHIIKGMSLGRQLAREATIAAEIAKEGHNLLTLDDEIEQLEKRLKERRQRLSALKSGASPGASYLAKFEASSRRDGVVGVPIALPEIQRVLSEPAFEAGNLYGLLSSSGEGKSSLTMQLIYHAVEEGHPVLFLSYDQSSDQCIGQMIAQVHGISMKKQREPTRLMSDRERDTCVMFATAINNRPLDIIRCQREGVDKLVAYARRFIKKQANGKTPFIVIDHIGKVKPRDPKLSPDRISGEVTVELKSLAYETQSAVLILNQRNGLGSKRDNPRPIAADLYGGEGARADYDAVMTLYRPEKYKKEREKVAATASDWKTINSVFGSEVEGVAELASIKVRFGDPTIQEFVNFEAEFTRYVSPKPKRNQQELGL</sequence>
<evidence type="ECO:0000256" key="11">
    <source>
        <dbReference type="ARBA" id="ARBA00048954"/>
    </source>
</evidence>
<dbReference type="GO" id="GO:0003677">
    <property type="term" value="F:DNA binding"/>
    <property type="evidence" value="ECO:0007669"/>
    <property type="project" value="UniProtKB-KW"/>
</dbReference>
<feature type="domain" description="SF4 helicase" evidence="13">
    <location>
        <begin position="196"/>
        <end position="487"/>
    </location>
</feature>
<dbReference type="InterPro" id="IPR016136">
    <property type="entry name" value="DNA_helicase_N/primase_C"/>
</dbReference>
<evidence type="ECO:0000256" key="6">
    <source>
        <dbReference type="ARBA" id="ARBA00022806"/>
    </source>
</evidence>
<feature type="coiled-coil region" evidence="12">
    <location>
        <begin position="146"/>
        <end position="180"/>
    </location>
</feature>
<evidence type="ECO:0000256" key="1">
    <source>
        <dbReference type="ARBA" id="ARBA00008428"/>
    </source>
</evidence>
<protein>
    <recommendedName>
        <fullName evidence="10">DNA 5'-3' helicase</fullName>
        <ecNumber evidence="10">5.6.2.3</ecNumber>
    </recommendedName>
</protein>
<comment type="catalytic activity">
    <reaction evidence="11">
        <text>ATP + H2O = ADP + phosphate + H(+)</text>
        <dbReference type="Rhea" id="RHEA:13065"/>
        <dbReference type="ChEBI" id="CHEBI:15377"/>
        <dbReference type="ChEBI" id="CHEBI:15378"/>
        <dbReference type="ChEBI" id="CHEBI:30616"/>
        <dbReference type="ChEBI" id="CHEBI:43474"/>
        <dbReference type="ChEBI" id="CHEBI:456216"/>
        <dbReference type="EC" id="5.6.2.3"/>
    </reaction>
</comment>
<gene>
    <name evidence="14" type="ORF">GAO09_19450</name>
</gene>
<keyword evidence="8" id="KW-0238">DNA-binding</keyword>
<dbReference type="InterPro" id="IPR007693">
    <property type="entry name" value="DNA_helicase_DnaB-like_N"/>
</dbReference>
<dbReference type="GO" id="GO:1990077">
    <property type="term" value="C:primosome complex"/>
    <property type="evidence" value="ECO:0007669"/>
    <property type="project" value="UniProtKB-KW"/>
</dbReference>
<keyword evidence="12" id="KW-0175">Coiled coil</keyword>
<keyword evidence="6 14" id="KW-0347">Helicase</keyword>
<keyword evidence="2" id="KW-0639">Primosome</keyword>
<evidence type="ECO:0000256" key="3">
    <source>
        <dbReference type="ARBA" id="ARBA00022705"/>
    </source>
</evidence>
<keyword evidence="15" id="KW-1185">Reference proteome</keyword>
<organism evidence="14 15">
    <name type="scientific">Endobacterium cereale</name>
    <dbReference type="NCBI Taxonomy" id="2663029"/>
    <lineage>
        <taxon>Bacteria</taxon>
        <taxon>Pseudomonadati</taxon>
        <taxon>Pseudomonadota</taxon>
        <taxon>Alphaproteobacteria</taxon>
        <taxon>Hyphomicrobiales</taxon>
        <taxon>Rhizobiaceae</taxon>
        <taxon>Endobacterium</taxon>
    </lineage>
</organism>
<evidence type="ECO:0000256" key="4">
    <source>
        <dbReference type="ARBA" id="ARBA00022741"/>
    </source>
</evidence>
<dbReference type="Proteomes" id="UP000435138">
    <property type="component" value="Unassembled WGS sequence"/>
</dbReference>
<dbReference type="PANTHER" id="PTHR30153">
    <property type="entry name" value="REPLICATIVE DNA HELICASE DNAB"/>
    <property type="match status" value="1"/>
</dbReference>
<keyword evidence="3" id="KW-0235">DNA replication</keyword>
<dbReference type="GO" id="GO:0043139">
    <property type="term" value="F:5'-3' DNA helicase activity"/>
    <property type="evidence" value="ECO:0007669"/>
    <property type="project" value="UniProtKB-EC"/>
</dbReference>
<accession>A0A6A8AA98</accession>
<dbReference type="GO" id="GO:0006269">
    <property type="term" value="P:DNA replication, synthesis of primer"/>
    <property type="evidence" value="ECO:0007669"/>
    <property type="project" value="UniProtKB-KW"/>
</dbReference>
<dbReference type="InterPro" id="IPR036185">
    <property type="entry name" value="DNA_heli_DnaB-like_N_sf"/>
</dbReference>
<proteinExistence type="inferred from homology"/>
<dbReference type="SUPFAM" id="SSF52540">
    <property type="entry name" value="P-loop containing nucleoside triphosphate hydrolases"/>
    <property type="match status" value="1"/>
</dbReference>
<evidence type="ECO:0000256" key="7">
    <source>
        <dbReference type="ARBA" id="ARBA00022840"/>
    </source>
</evidence>
<dbReference type="SUPFAM" id="SSF48024">
    <property type="entry name" value="N-terminal domain of DnaB helicase"/>
    <property type="match status" value="1"/>
</dbReference>
<dbReference type="EMBL" id="WIXI01000047">
    <property type="protein sequence ID" value="MQY48213.1"/>
    <property type="molecule type" value="Genomic_DNA"/>
</dbReference>
<evidence type="ECO:0000256" key="8">
    <source>
        <dbReference type="ARBA" id="ARBA00023125"/>
    </source>
</evidence>
<comment type="caution">
    <text evidence="14">The sequence shown here is derived from an EMBL/GenBank/DDBJ whole genome shotgun (WGS) entry which is preliminary data.</text>
</comment>
<reference evidence="14 15" key="1">
    <citation type="submission" date="2019-11" db="EMBL/GenBank/DDBJ databases">
        <title>Genome analysis of Rhizobacterium cereale a novel genus and species isolated from maize roots in North Spain.</title>
        <authorList>
            <person name="Menendez E."/>
            <person name="Flores-Felix J.D."/>
            <person name="Ramirez-Bahena M.-H."/>
            <person name="Igual J.M."/>
            <person name="Garcia-Fraile P."/>
            <person name="Peix A."/>
            <person name="Velazquez E."/>
        </authorList>
    </citation>
    <scope>NUCLEOTIDE SEQUENCE [LARGE SCALE GENOMIC DNA]</scope>
    <source>
        <strain evidence="14 15">RZME27</strain>
    </source>
</reference>
<dbReference type="Gene3D" id="3.40.50.300">
    <property type="entry name" value="P-loop containing nucleotide triphosphate hydrolases"/>
    <property type="match status" value="1"/>
</dbReference>
<dbReference type="PANTHER" id="PTHR30153:SF2">
    <property type="entry name" value="REPLICATIVE DNA HELICASE"/>
    <property type="match status" value="1"/>
</dbReference>
<evidence type="ECO:0000256" key="5">
    <source>
        <dbReference type="ARBA" id="ARBA00022801"/>
    </source>
</evidence>
<evidence type="ECO:0000256" key="2">
    <source>
        <dbReference type="ARBA" id="ARBA00022515"/>
    </source>
</evidence>
<dbReference type="GO" id="GO:0005524">
    <property type="term" value="F:ATP binding"/>
    <property type="evidence" value="ECO:0007669"/>
    <property type="project" value="UniProtKB-KW"/>
</dbReference>
<dbReference type="GO" id="GO:0016787">
    <property type="term" value="F:hydrolase activity"/>
    <property type="evidence" value="ECO:0007669"/>
    <property type="project" value="UniProtKB-KW"/>
</dbReference>
<dbReference type="Pfam" id="PF00772">
    <property type="entry name" value="DnaB"/>
    <property type="match status" value="1"/>
</dbReference>
<dbReference type="EC" id="5.6.2.3" evidence="10"/>
<evidence type="ECO:0000256" key="9">
    <source>
        <dbReference type="ARBA" id="ARBA00023235"/>
    </source>
</evidence>
<dbReference type="PROSITE" id="PS51199">
    <property type="entry name" value="SF4_HELICASE"/>
    <property type="match status" value="1"/>
</dbReference>
<comment type="similarity">
    <text evidence="1">Belongs to the helicase family. DnaB subfamily.</text>
</comment>
<dbReference type="Pfam" id="PF03796">
    <property type="entry name" value="DnaB_C"/>
    <property type="match status" value="1"/>
</dbReference>
<keyword evidence="4" id="KW-0547">Nucleotide-binding</keyword>
<dbReference type="RefSeq" id="WP_153356201.1">
    <property type="nucleotide sequence ID" value="NZ_WIXI01000047.1"/>
</dbReference>
<dbReference type="AlphaFoldDB" id="A0A6A8AA98"/>
<evidence type="ECO:0000256" key="12">
    <source>
        <dbReference type="SAM" id="Coils"/>
    </source>
</evidence>
<evidence type="ECO:0000313" key="14">
    <source>
        <dbReference type="EMBL" id="MQY48213.1"/>
    </source>
</evidence>
<name>A0A6A8AA98_9HYPH</name>
<keyword evidence="7" id="KW-0067">ATP-binding</keyword>
<evidence type="ECO:0000313" key="15">
    <source>
        <dbReference type="Proteomes" id="UP000435138"/>
    </source>
</evidence>
<keyword evidence="9" id="KW-0413">Isomerase</keyword>
<dbReference type="InterPro" id="IPR007694">
    <property type="entry name" value="DNA_helicase_DnaB-like_C"/>
</dbReference>
<dbReference type="Gene3D" id="1.10.860.10">
    <property type="entry name" value="DNAb Helicase, Chain A"/>
    <property type="match status" value="1"/>
</dbReference>
<keyword evidence="5" id="KW-0378">Hydrolase</keyword>
<evidence type="ECO:0000259" key="13">
    <source>
        <dbReference type="PROSITE" id="PS51199"/>
    </source>
</evidence>
<dbReference type="InterPro" id="IPR027417">
    <property type="entry name" value="P-loop_NTPase"/>
</dbReference>